<accession>A0ABN9EBH3</accession>
<sequence length="115" mass="13176">MLLTLVVSMKNALYIGGQYEECFLHWCQWEECSLRGWSVEILLFTVGRMLIILLDRRKNASSNVLSMGRMLLTFIVSRKNAHLTVVVKSYSYSSRDQLCYAGGSSNWCWTQKLAG</sequence>
<evidence type="ECO:0000313" key="1">
    <source>
        <dbReference type="EMBL" id="CAI9582245.1"/>
    </source>
</evidence>
<gene>
    <name evidence="1" type="ORF">SPARVUS_LOCUS9632920</name>
</gene>
<protein>
    <submittedName>
        <fullName evidence="1">Uncharacterized protein</fullName>
    </submittedName>
</protein>
<reference evidence="1" key="1">
    <citation type="submission" date="2023-05" db="EMBL/GenBank/DDBJ databases">
        <authorList>
            <person name="Stuckert A."/>
        </authorList>
    </citation>
    <scope>NUCLEOTIDE SEQUENCE</scope>
</reference>
<dbReference type="EMBL" id="CATNWA010015347">
    <property type="protein sequence ID" value="CAI9582245.1"/>
    <property type="molecule type" value="Genomic_DNA"/>
</dbReference>
<feature type="non-terminal residue" evidence="1">
    <location>
        <position position="115"/>
    </location>
</feature>
<organism evidence="1 2">
    <name type="scientific">Staurois parvus</name>
    <dbReference type="NCBI Taxonomy" id="386267"/>
    <lineage>
        <taxon>Eukaryota</taxon>
        <taxon>Metazoa</taxon>
        <taxon>Chordata</taxon>
        <taxon>Craniata</taxon>
        <taxon>Vertebrata</taxon>
        <taxon>Euteleostomi</taxon>
        <taxon>Amphibia</taxon>
        <taxon>Batrachia</taxon>
        <taxon>Anura</taxon>
        <taxon>Neobatrachia</taxon>
        <taxon>Ranoidea</taxon>
        <taxon>Ranidae</taxon>
        <taxon>Staurois</taxon>
    </lineage>
</organism>
<evidence type="ECO:0000313" key="2">
    <source>
        <dbReference type="Proteomes" id="UP001162483"/>
    </source>
</evidence>
<proteinExistence type="predicted"/>
<dbReference type="Proteomes" id="UP001162483">
    <property type="component" value="Unassembled WGS sequence"/>
</dbReference>
<keyword evidence="2" id="KW-1185">Reference proteome</keyword>
<comment type="caution">
    <text evidence="1">The sequence shown here is derived from an EMBL/GenBank/DDBJ whole genome shotgun (WGS) entry which is preliminary data.</text>
</comment>
<name>A0ABN9EBH3_9NEOB</name>